<reference evidence="1 2" key="1">
    <citation type="submission" date="2019-03" db="EMBL/GenBank/DDBJ databases">
        <title>Genomic Encyclopedia of Type Strains, Phase IV (KMG-IV): sequencing the most valuable type-strain genomes for metagenomic binning, comparative biology and taxonomic classification.</title>
        <authorList>
            <person name="Goeker M."/>
        </authorList>
    </citation>
    <scope>NUCLEOTIDE SEQUENCE [LARGE SCALE GENOMIC DNA]</scope>
    <source>
        <strain evidence="1 2">DSM 44684</strain>
    </source>
</reference>
<dbReference type="CDD" id="cd07812">
    <property type="entry name" value="SRPBCC"/>
    <property type="match status" value="1"/>
</dbReference>
<dbReference type="InterPro" id="IPR023393">
    <property type="entry name" value="START-like_dom_sf"/>
</dbReference>
<dbReference type="SUPFAM" id="SSF55961">
    <property type="entry name" value="Bet v1-like"/>
    <property type="match status" value="1"/>
</dbReference>
<comment type="caution">
    <text evidence="1">The sequence shown here is derived from an EMBL/GenBank/DDBJ whole genome shotgun (WGS) entry which is preliminary data.</text>
</comment>
<dbReference type="Proteomes" id="UP000294856">
    <property type="component" value="Unassembled WGS sequence"/>
</dbReference>
<proteinExistence type="predicted"/>
<evidence type="ECO:0000313" key="1">
    <source>
        <dbReference type="EMBL" id="TCK00850.1"/>
    </source>
</evidence>
<dbReference type="AlphaFoldDB" id="A0A4R1G3E5"/>
<dbReference type="RefSeq" id="WP_067455547.1">
    <property type="nucleotide sequence ID" value="NZ_SMFR01000001.1"/>
</dbReference>
<dbReference type="OrthoDB" id="4560923at2"/>
<dbReference type="Gene3D" id="3.30.530.20">
    <property type="match status" value="1"/>
</dbReference>
<sequence>MTEVKIVEDGAAPAEAAFAFMNDYRNLPKFWYGIESFTPVTAQTDGVGAKFDGKMKLGPASLTSRIEVVRWEEGRLIATRSIKGIEIVATFNFIPRTETTCTVDAVIDFNVGGGIAGKMLGKTIEPFVKIAVKHTTDALIHEIEKTYREQQG</sequence>
<organism evidence="1 2">
    <name type="scientific">Nocardia alba</name>
    <dbReference type="NCBI Taxonomy" id="225051"/>
    <lineage>
        <taxon>Bacteria</taxon>
        <taxon>Bacillati</taxon>
        <taxon>Actinomycetota</taxon>
        <taxon>Actinomycetes</taxon>
        <taxon>Mycobacteriales</taxon>
        <taxon>Nocardiaceae</taxon>
        <taxon>Nocardia</taxon>
    </lineage>
</organism>
<gene>
    <name evidence="1" type="ORF">DFR71_1863</name>
</gene>
<protein>
    <submittedName>
        <fullName evidence="1">Ribosome-associated toxin RatA of RatAB toxin-antitoxin module</fullName>
    </submittedName>
</protein>
<dbReference type="Pfam" id="PF10604">
    <property type="entry name" value="Polyketide_cyc2"/>
    <property type="match status" value="1"/>
</dbReference>
<dbReference type="InterPro" id="IPR019587">
    <property type="entry name" value="Polyketide_cyclase/dehydratase"/>
</dbReference>
<accession>A0A4R1G3E5</accession>
<name>A0A4R1G3E5_9NOCA</name>
<keyword evidence="2" id="KW-1185">Reference proteome</keyword>
<dbReference type="EMBL" id="SMFR01000001">
    <property type="protein sequence ID" value="TCK00850.1"/>
    <property type="molecule type" value="Genomic_DNA"/>
</dbReference>
<evidence type="ECO:0000313" key="2">
    <source>
        <dbReference type="Proteomes" id="UP000294856"/>
    </source>
</evidence>
<dbReference type="STRING" id="1210063.GCA_001612665_04829"/>